<dbReference type="GO" id="GO:0030973">
    <property type="term" value="F:molybdate ion binding"/>
    <property type="evidence" value="ECO:0007669"/>
    <property type="project" value="TreeGrafter"/>
</dbReference>
<sequence>MGRWSWWQRAAWVLAAALLASTIASCREWSDTRTGRGSTPNSSPATPAEHGGQRLVVFAASSLFEPFQELGKSFQSAHGGTTVEFNFAGSAQLVAQLQQGASADVIAFADLPNMKKAQDAGLVAGEPVIFAKNRLTVVVPRQNTARIQHLADLARPGVKVVLAHENVPVGRYAREMLERASQRPGYGADFAQRVLANVVSQEINVKQVLAKVALGEADAGIVYVTDVKAAGADVQEIEIPDDVNVVACYPIAVTKSSRVPALAQEFVALVQSEEGQAVLEQYGFQTVQPEQAGMEDCS</sequence>
<dbReference type="CDD" id="cd13538">
    <property type="entry name" value="PBP2_ModA_like_1"/>
    <property type="match status" value="1"/>
</dbReference>
<keyword evidence="3 6" id="KW-0732">Signal</keyword>
<dbReference type="EMBL" id="DSJL01000001">
    <property type="protein sequence ID" value="HEF64053.1"/>
    <property type="molecule type" value="Genomic_DNA"/>
</dbReference>
<name>A0A7C1FRH4_THERO</name>
<dbReference type="Pfam" id="PF13531">
    <property type="entry name" value="SBP_bac_11"/>
    <property type="match status" value="1"/>
</dbReference>
<feature type="binding site" evidence="4">
    <location>
        <position position="90"/>
    </location>
    <ligand>
        <name>molybdate</name>
        <dbReference type="ChEBI" id="CHEBI:36264"/>
    </ligand>
</feature>
<dbReference type="PIRSF" id="PIRSF004846">
    <property type="entry name" value="ModA"/>
    <property type="match status" value="1"/>
</dbReference>
<comment type="caution">
    <text evidence="7">The sequence shown here is derived from an EMBL/GenBank/DDBJ whole genome shotgun (WGS) entry which is preliminary data.</text>
</comment>
<reference evidence="7" key="1">
    <citation type="journal article" date="2020" name="mSystems">
        <title>Genome- and Community-Level Interaction Insights into Carbon Utilization and Element Cycling Functions of Hydrothermarchaeota in Hydrothermal Sediment.</title>
        <authorList>
            <person name="Zhou Z."/>
            <person name="Liu Y."/>
            <person name="Xu W."/>
            <person name="Pan J."/>
            <person name="Luo Z.H."/>
            <person name="Li M."/>
        </authorList>
    </citation>
    <scope>NUCLEOTIDE SEQUENCE [LARGE SCALE GENOMIC DNA]</scope>
    <source>
        <strain evidence="7">SpSt-222</strain>
    </source>
</reference>
<keyword evidence="4" id="KW-0500">Molybdenum</keyword>
<proteinExistence type="inferred from homology"/>
<gene>
    <name evidence="7" type="primary">modA</name>
    <name evidence="7" type="ORF">ENP47_00345</name>
</gene>
<dbReference type="PANTHER" id="PTHR30632:SF0">
    <property type="entry name" value="SULFATE-BINDING PROTEIN"/>
    <property type="match status" value="1"/>
</dbReference>
<feature type="region of interest" description="Disordered" evidence="5">
    <location>
        <begin position="30"/>
        <end position="50"/>
    </location>
</feature>
<feature type="chain" id="PRO_5043613392" evidence="6">
    <location>
        <begin position="27"/>
        <end position="298"/>
    </location>
</feature>
<dbReference type="AlphaFoldDB" id="A0A7C1FRH4"/>
<dbReference type="SUPFAM" id="SSF53850">
    <property type="entry name" value="Periplasmic binding protein-like II"/>
    <property type="match status" value="1"/>
</dbReference>
<evidence type="ECO:0000256" key="1">
    <source>
        <dbReference type="ARBA" id="ARBA00009175"/>
    </source>
</evidence>
<dbReference type="Gene3D" id="3.40.190.10">
    <property type="entry name" value="Periplasmic binding protein-like II"/>
    <property type="match status" value="2"/>
</dbReference>
<protein>
    <submittedName>
        <fullName evidence="7">Molybdate ABC transporter substrate-binding protein</fullName>
    </submittedName>
</protein>
<evidence type="ECO:0000313" key="7">
    <source>
        <dbReference type="EMBL" id="HEF64053.1"/>
    </source>
</evidence>
<dbReference type="InterPro" id="IPR005950">
    <property type="entry name" value="ModA"/>
</dbReference>
<organism evidence="7">
    <name type="scientific">Thermomicrobium roseum</name>
    <dbReference type="NCBI Taxonomy" id="500"/>
    <lineage>
        <taxon>Bacteria</taxon>
        <taxon>Pseudomonadati</taxon>
        <taxon>Thermomicrobiota</taxon>
        <taxon>Thermomicrobia</taxon>
        <taxon>Thermomicrobiales</taxon>
        <taxon>Thermomicrobiaceae</taxon>
        <taxon>Thermomicrobium</taxon>
    </lineage>
</organism>
<dbReference type="NCBIfam" id="TIGR01256">
    <property type="entry name" value="modA"/>
    <property type="match status" value="1"/>
</dbReference>
<feature type="binding site" evidence="4">
    <location>
        <position position="205"/>
    </location>
    <ligand>
        <name>molybdate</name>
        <dbReference type="ChEBI" id="CHEBI:36264"/>
    </ligand>
</feature>
<dbReference type="GO" id="GO:0015689">
    <property type="term" value="P:molybdate ion transport"/>
    <property type="evidence" value="ECO:0007669"/>
    <property type="project" value="InterPro"/>
</dbReference>
<evidence type="ECO:0000256" key="5">
    <source>
        <dbReference type="SAM" id="MobiDB-lite"/>
    </source>
</evidence>
<feature type="binding site" evidence="4">
    <location>
        <position position="223"/>
    </location>
    <ligand>
        <name>molybdate</name>
        <dbReference type="ChEBI" id="CHEBI:36264"/>
    </ligand>
</feature>
<comment type="similarity">
    <text evidence="1">Belongs to the bacterial solute-binding protein ModA family.</text>
</comment>
<evidence type="ECO:0000256" key="6">
    <source>
        <dbReference type="SAM" id="SignalP"/>
    </source>
</evidence>
<keyword evidence="2 4" id="KW-0479">Metal-binding</keyword>
<dbReference type="GO" id="GO:0046872">
    <property type="term" value="F:metal ion binding"/>
    <property type="evidence" value="ECO:0007669"/>
    <property type="project" value="UniProtKB-KW"/>
</dbReference>
<accession>A0A7C1FRH4</accession>
<feature type="binding site" evidence="4">
    <location>
        <position position="62"/>
    </location>
    <ligand>
        <name>molybdate</name>
        <dbReference type="ChEBI" id="CHEBI:36264"/>
    </ligand>
</feature>
<feature type="signal peptide" evidence="6">
    <location>
        <begin position="1"/>
        <end position="26"/>
    </location>
</feature>
<feature type="compositionally biased region" description="Polar residues" evidence="5">
    <location>
        <begin position="35"/>
        <end position="45"/>
    </location>
</feature>
<dbReference type="PROSITE" id="PS51257">
    <property type="entry name" value="PROKAR_LIPOPROTEIN"/>
    <property type="match status" value="1"/>
</dbReference>
<evidence type="ECO:0000256" key="2">
    <source>
        <dbReference type="ARBA" id="ARBA00022723"/>
    </source>
</evidence>
<evidence type="ECO:0000256" key="3">
    <source>
        <dbReference type="ARBA" id="ARBA00022729"/>
    </source>
</evidence>
<dbReference type="PANTHER" id="PTHR30632">
    <property type="entry name" value="MOLYBDATE-BINDING PERIPLASMIC PROTEIN"/>
    <property type="match status" value="1"/>
</dbReference>
<evidence type="ECO:0000256" key="4">
    <source>
        <dbReference type="PIRSR" id="PIRSR004846-1"/>
    </source>
</evidence>
<dbReference type="InterPro" id="IPR050682">
    <property type="entry name" value="ModA/WtpA"/>
</dbReference>